<dbReference type="KEGG" id="ncon:LC1Nh_0555"/>
<dbReference type="InterPro" id="IPR053737">
    <property type="entry name" value="Type_II_TA_Toxin"/>
</dbReference>
<dbReference type="Proteomes" id="UP000377803">
    <property type="component" value="Chromosome"/>
</dbReference>
<dbReference type="GO" id="GO:0016301">
    <property type="term" value="F:kinase activity"/>
    <property type="evidence" value="ECO:0007669"/>
    <property type="project" value="InterPro"/>
</dbReference>
<keyword evidence="3" id="KW-1185">Reference proteome</keyword>
<dbReference type="RefSeq" id="WP_153550192.1">
    <property type="nucleotide sequence ID" value="NZ_CP040089.1"/>
</dbReference>
<dbReference type="PROSITE" id="PS51459">
    <property type="entry name" value="FIDO"/>
    <property type="match status" value="1"/>
</dbReference>
<evidence type="ECO:0000259" key="1">
    <source>
        <dbReference type="PROSITE" id="PS51459"/>
    </source>
</evidence>
<protein>
    <submittedName>
        <fullName evidence="2">Death-on-curing family protein</fullName>
    </submittedName>
</protein>
<organism evidence="2 3">
    <name type="scientific">Candidatus Nanohalobium constans</name>
    <dbReference type="NCBI Taxonomy" id="2565781"/>
    <lineage>
        <taxon>Archaea</taxon>
        <taxon>Candidatus Nanohalarchaeota</taxon>
        <taxon>Candidatus Nanohalobia</taxon>
        <taxon>Candidatus Nanohalobiales</taxon>
        <taxon>Candidatus Nanohalobiaceae</taxon>
        <taxon>Candidatus Nanohalobium</taxon>
    </lineage>
</organism>
<dbReference type="GeneID" id="42364940"/>
<dbReference type="PANTHER" id="PTHR39426">
    <property type="entry name" value="HOMOLOGY TO DEATH-ON-CURING PROTEIN OF PHAGE P1"/>
    <property type="match status" value="1"/>
</dbReference>
<dbReference type="NCBIfam" id="TIGR01550">
    <property type="entry name" value="DOC_P1"/>
    <property type="match status" value="1"/>
</dbReference>
<dbReference type="InterPro" id="IPR036597">
    <property type="entry name" value="Fido-like_dom_sf"/>
</dbReference>
<feature type="domain" description="Fido" evidence="1">
    <location>
        <begin position="6"/>
        <end position="126"/>
    </location>
</feature>
<dbReference type="PANTHER" id="PTHR39426:SF1">
    <property type="entry name" value="HOMOLOGY TO DEATH-ON-CURING PROTEIN OF PHAGE P1"/>
    <property type="match status" value="1"/>
</dbReference>
<dbReference type="OrthoDB" id="123270at2157"/>
<gene>
    <name evidence="2" type="primary">doc2</name>
    <name evidence="2" type="ORF">LC1Nh_0555</name>
</gene>
<dbReference type="Pfam" id="PF02661">
    <property type="entry name" value="Fic"/>
    <property type="match status" value="1"/>
</dbReference>
<dbReference type="EMBL" id="CP040089">
    <property type="protein sequence ID" value="QGA80452.1"/>
    <property type="molecule type" value="Genomic_DNA"/>
</dbReference>
<proteinExistence type="predicted"/>
<dbReference type="AlphaFoldDB" id="A0A5Q0UFQ2"/>
<dbReference type="InterPro" id="IPR006440">
    <property type="entry name" value="Doc"/>
</dbReference>
<reference evidence="3" key="1">
    <citation type="submission" date="2019-05" db="EMBL/GenBank/DDBJ databases">
        <title>Candidatus Nanohalobium constans, a novel model system to study the DPANN nano-sized archaea: genomic and physiological characterization of a nanoarchaeon co-cultured with its chitinotrophic host.</title>
        <authorList>
            <person name="La Cono V."/>
            <person name="Arcadi E."/>
            <person name="Crisafi F."/>
            <person name="Denaro R."/>
            <person name="La Spada G."/>
            <person name="Messina E."/>
            <person name="Smedile F."/>
            <person name="Toshchakov S.V."/>
            <person name="Shevchenko M.A."/>
            <person name="Golyshin P.N."/>
            <person name="Golyshina O.V."/>
            <person name="Ferrer M."/>
            <person name="Rohde M."/>
            <person name="Mushegian A."/>
            <person name="Sorokin D.Y."/>
            <person name="Giuliano L."/>
            <person name="Yakimov M.M."/>
        </authorList>
    </citation>
    <scope>NUCLEOTIDE SEQUENCE [LARGE SCALE GENOMIC DNA]</scope>
    <source>
        <strain evidence="3">LC1Nh</strain>
    </source>
</reference>
<accession>A0A5Q0UFQ2</accession>
<dbReference type="SUPFAM" id="SSF140931">
    <property type="entry name" value="Fic-like"/>
    <property type="match status" value="1"/>
</dbReference>
<evidence type="ECO:0000313" key="2">
    <source>
        <dbReference type="EMBL" id="QGA80452.1"/>
    </source>
</evidence>
<dbReference type="InterPro" id="IPR003812">
    <property type="entry name" value="Fido"/>
</dbReference>
<dbReference type="Gene3D" id="1.20.120.1870">
    <property type="entry name" value="Fic/DOC protein, Fido domain"/>
    <property type="match status" value="1"/>
</dbReference>
<sequence>MDIWHPTVQDVLTAHEVVKANSEVRTEGLKSSQEKGIKKIQETLQKARNQENVYLSAAVYLKKLIDEHPFNDGNKRTAIMIADRFMEENGESFQPHKVQNTEELYETIKWELPSMSIDETAHWIETGEIKDANT</sequence>
<evidence type="ECO:0000313" key="3">
    <source>
        <dbReference type="Proteomes" id="UP000377803"/>
    </source>
</evidence>
<name>A0A5Q0UFQ2_9ARCH</name>